<proteinExistence type="predicted"/>
<dbReference type="Proteomes" id="UP000297753">
    <property type="component" value="Unassembled WGS sequence"/>
</dbReference>
<keyword evidence="1" id="KW-1133">Transmembrane helix</keyword>
<dbReference type="RefSeq" id="WP_134836681.1">
    <property type="nucleotide sequence ID" value="NZ_SATR01000031.1"/>
</dbReference>
<feature type="transmembrane region" description="Helical" evidence="1">
    <location>
        <begin position="43"/>
        <end position="65"/>
    </location>
</feature>
<evidence type="ECO:0000313" key="2">
    <source>
        <dbReference type="EMBL" id="TFH90298.1"/>
    </source>
</evidence>
<organism evidence="2 3">
    <name type="scientific">Vibrio ouci</name>
    <dbReference type="NCBI Taxonomy" id="2499078"/>
    <lineage>
        <taxon>Bacteria</taxon>
        <taxon>Pseudomonadati</taxon>
        <taxon>Pseudomonadota</taxon>
        <taxon>Gammaproteobacteria</taxon>
        <taxon>Vibrionales</taxon>
        <taxon>Vibrionaceae</taxon>
        <taxon>Vibrio</taxon>
    </lineage>
</organism>
<accession>A0A4Y8WD61</accession>
<evidence type="ECO:0000256" key="1">
    <source>
        <dbReference type="SAM" id="Phobius"/>
    </source>
</evidence>
<comment type="caution">
    <text evidence="2">The sequence shown here is derived from an EMBL/GenBank/DDBJ whole genome shotgun (WGS) entry which is preliminary data.</text>
</comment>
<keyword evidence="3" id="KW-1185">Reference proteome</keyword>
<sequence length="173" mass="19471">MEAIEYARLLIPIVMLATFELISHHKKRMESMYSGMNQLHCAYFLQGIAWCVILAASFLLSQIIIDPLATFTLSLFFAALTTLTVVITAQQLSVRVFFDDKTLVVTQLLGESRYCQFDDIVSVHEKQMANGGGRVFDLVLSDGKIRLVVSMLTGHALHKLIEHLRQLSRDIKG</sequence>
<dbReference type="EMBL" id="SATR01000031">
    <property type="protein sequence ID" value="TFH90298.1"/>
    <property type="molecule type" value="Genomic_DNA"/>
</dbReference>
<dbReference type="OrthoDB" id="10009318at2"/>
<gene>
    <name evidence="2" type="ORF">ELS82_17830</name>
</gene>
<name>A0A4Y8WD61_9VIBR</name>
<reference evidence="2 3" key="1">
    <citation type="submission" date="2019-01" db="EMBL/GenBank/DDBJ databases">
        <title>Vibrio BEI176 sp. nov, a marine bacterium isolated from China: eastern marignal seas.</title>
        <authorList>
            <person name="Li B."/>
        </authorList>
    </citation>
    <scope>NUCLEOTIDE SEQUENCE [LARGE SCALE GENOMIC DNA]</scope>
    <source>
        <strain evidence="2 3">BEI176</strain>
    </source>
</reference>
<keyword evidence="1" id="KW-0812">Transmembrane</keyword>
<keyword evidence="1" id="KW-0472">Membrane</keyword>
<feature type="transmembrane region" description="Helical" evidence="1">
    <location>
        <begin position="6"/>
        <end position="22"/>
    </location>
</feature>
<feature type="transmembrane region" description="Helical" evidence="1">
    <location>
        <begin position="71"/>
        <end position="89"/>
    </location>
</feature>
<evidence type="ECO:0008006" key="4">
    <source>
        <dbReference type="Google" id="ProtNLM"/>
    </source>
</evidence>
<evidence type="ECO:0000313" key="3">
    <source>
        <dbReference type="Proteomes" id="UP000297753"/>
    </source>
</evidence>
<protein>
    <recommendedName>
        <fullName evidence="4">DUF304 domain-containing protein</fullName>
    </recommendedName>
</protein>
<dbReference type="AlphaFoldDB" id="A0A4Y8WD61"/>